<keyword evidence="1" id="KW-0812">Transmembrane</keyword>
<dbReference type="AlphaFoldDB" id="S3JZE7"/>
<evidence type="ECO:0000313" key="2">
    <source>
        <dbReference type="EMBL" id="EPF31378.1"/>
    </source>
</evidence>
<comment type="caution">
    <text evidence="2">The sequence shown here is derived from an EMBL/GenBank/DDBJ whole genome shotgun (WGS) entry which is preliminary data.</text>
</comment>
<dbReference type="HOGENOM" id="CLU_1764791_0_0_12"/>
<organism evidence="2 3">
    <name type="scientific">Treponema maltophilum ATCC 51939</name>
    <dbReference type="NCBI Taxonomy" id="1125699"/>
    <lineage>
        <taxon>Bacteria</taxon>
        <taxon>Pseudomonadati</taxon>
        <taxon>Spirochaetota</taxon>
        <taxon>Spirochaetia</taxon>
        <taxon>Spirochaetales</taxon>
        <taxon>Treponemataceae</taxon>
        <taxon>Treponema</taxon>
    </lineage>
</organism>
<proteinExistence type="predicted"/>
<dbReference type="OrthoDB" id="2048336at2"/>
<dbReference type="EMBL" id="ATFF01000006">
    <property type="protein sequence ID" value="EPF31378.1"/>
    <property type="molecule type" value="Genomic_DNA"/>
</dbReference>
<dbReference type="RefSeq" id="WP_016525989.1">
    <property type="nucleotide sequence ID" value="NZ_KE332518.1"/>
</dbReference>
<feature type="transmembrane region" description="Helical" evidence="1">
    <location>
        <begin position="46"/>
        <end position="67"/>
    </location>
</feature>
<keyword evidence="1" id="KW-0472">Membrane</keyword>
<accession>S3JZE7</accession>
<dbReference type="eggNOG" id="ENOG50338PW">
    <property type="taxonomic scope" value="Bacteria"/>
</dbReference>
<dbReference type="STRING" id="1125699.HMPREF9194_01724"/>
<name>S3JZE7_TREMA</name>
<keyword evidence="1" id="KW-1133">Transmembrane helix</keyword>
<protein>
    <submittedName>
        <fullName evidence="2">Uncharacterized protein</fullName>
    </submittedName>
</protein>
<gene>
    <name evidence="2" type="ORF">HMPREF9194_01724</name>
</gene>
<feature type="transmembrane region" description="Helical" evidence="1">
    <location>
        <begin position="74"/>
        <end position="94"/>
    </location>
</feature>
<dbReference type="Proteomes" id="UP000014541">
    <property type="component" value="Unassembled WGS sequence"/>
</dbReference>
<sequence>MKHIRYASIVLFIHGAIETFSSLMSFAPSDKIKNHIFALPFLKENLITVGAVGAIFGILRIIAAIGLRRERLWSWYLAVVMCVITLALMIFLVPSGIGDGILTGSALVLLLIGRYGRRTLSD</sequence>
<feature type="transmembrane region" description="Helical" evidence="1">
    <location>
        <begin position="7"/>
        <end position="26"/>
    </location>
</feature>
<evidence type="ECO:0000256" key="1">
    <source>
        <dbReference type="SAM" id="Phobius"/>
    </source>
</evidence>
<evidence type="ECO:0000313" key="3">
    <source>
        <dbReference type="Proteomes" id="UP000014541"/>
    </source>
</evidence>
<reference evidence="2 3" key="1">
    <citation type="submission" date="2013-04" db="EMBL/GenBank/DDBJ databases">
        <title>The Genome Sequence of Treponema maltophilum ATCC 51939.</title>
        <authorList>
            <consortium name="The Broad Institute Genomics Platform"/>
            <person name="Earl A."/>
            <person name="Ward D."/>
            <person name="Feldgarden M."/>
            <person name="Gevers D."/>
            <person name="Leonetti C."/>
            <person name="Blanton J.M."/>
            <person name="Dewhirst F.E."/>
            <person name="Izard J."/>
            <person name="Walker B."/>
            <person name="Young S."/>
            <person name="Zeng Q."/>
            <person name="Gargeya S."/>
            <person name="Fitzgerald M."/>
            <person name="Haas B."/>
            <person name="Abouelleil A."/>
            <person name="Allen A.W."/>
            <person name="Alvarado L."/>
            <person name="Arachchi H.M."/>
            <person name="Berlin A.M."/>
            <person name="Chapman S.B."/>
            <person name="Gainer-Dewar J."/>
            <person name="Goldberg J."/>
            <person name="Griggs A."/>
            <person name="Gujja S."/>
            <person name="Hansen M."/>
            <person name="Howarth C."/>
            <person name="Imamovic A."/>
            <person name="Ireland A."/>
            <person name="Larimer J."/>
            <person name="McCowan C."/>
            <person name="Murphy C."/>
            <person name="Pearson M."/>
            <person name="Poon T.W."/>
            <person name="Priest M."/>
            <person name="Roberts A."/>
            <person name="Saif S."/>
            <person name="Shea T."/>
            <person name="Sisk P."/>
            <person name="Sykes S."/>
            <person name="Wortman J."/>
            <person name="Nusbaum C."/>
            <person name="Birren B."/>
        </authorList>
    </citation>
    <scope>NUCLEOTIDE SEQUENCE [LARGE SCALE GENOMIC DNA]</scope>
    <source>
        <strain evidence="2 3">ATCC 51939</strain>
    </source>
</reference>
<keyword evidence="3" id="KW-1185">Reference proteome</keyword>
<dbReference type="PATRIC" id="fig|1125699.3.peg.1740"/>